<protein>
    <submittedName>
        <fullName evidence="1">Uncharacterized protein</fullName>
    </submittedName>
</protein>
<proteinExistence type="predicted"/>
<keyword evidence="2" id="KW-1185">Reference proteome</keyword>
<gene>
    <name evidence="1" type="ORF">A7X81_01425</name>
</gene>
<dbReference type="RefSeq" id="WP_066006551.1">
    <property type="nucleotide sequence ID" value="NZ_CP053848.1"/>
</dbReference>
<evidence type="ECO:0000313" key="1">
    <source>
        <dbReference type="EMBL" id="OCX43647.1"/>
    </source>
</evidence>
<dbReference type="EMBL" id="LXSU01000022">
    <property type="protein sequence ID" value="OCX43647.1"/>
    <property type="molecule type" value="Genomic_DNA"/>
</dbReference>
<evidence type="ECO:0000313" key="2">
    <source>
        <dbReference type="Proteomes" id="UP000094873"/>
    </source>
</evidence>
<sequence>MNYTLTKKDKIFYYELNLKNQNLFNTFLKIMKNSIFKIEKIQENNFTVSGDKFTCIYENSKNIIMTESIFEIIANLS</sequence>
<accession>A0AA91FQT5</accession>
<name>A0AA91FQT5_9BACT</name>
<dbReference type="AlphaFoldDB" id="A0AA91FQT5"/>
<organism evidence="1 2">
    <name type="scientific">Campylobacter ornithocola</name>
    <dbReference type="NCBI Taxonomy" id="1848766"/>
    <lineage>
        <taxon>Bacteria</taxon>
        <taxon>Pseudomonadati</taxon>
        <taxon>Campylobacterota</taxon>
        <taxon>Epsilonproteobacteria</taxon>
        <taxon>Campylobacterales</taxon>
        <taxon>Campylobacteraceae</taxon>
        <taxon>Campylobacter</taxon>
    </lineage>
</organism>
<comment type="caution">
    <text evidence="1">The sequence shown here is derived from an EMBL/GenBank/DDBJ whole genome shotgun (WGS) entry which is preliminary data.</text>
</comment>
<dbReference type="Proteomes" id="UP000094873">
    <property type="component" value="Unassembled WGS sequence"/>
</dbReference>
<reference evidence="1 2" key="1">
    <citation type="submission" date="2016-05" db="EMBL/GenBank/DDBJ databases">
        <authorList>
            <person name="Caceres A."/>
            <person name="Munoz I."/>
            <person name="Iraola G."/>
            <person name="Diaz-Viraque F."/>
            <person name="Greif G."/>
            <person name="Collado L."/>
        </authorList>
    </citation>
    <scope>NUCLEOTIDE SEQUENCE [LARGE SCALE GENOMIC DNA]</scope>
    <source>
        <strain evidence="1 2">WBE38</strain>
    </source>
</reference>